<sequence length="124" mass="14361">MTNPLAVILEKNQLTGPNYVDWLRNVKIVLNFEDIDYVLEAPMPAPPAEDASTEDHDIYRKWVTNEKKARSYLMASMSNALQVQHESMRDSREVLPYLHELYGENSRNARFQLNAELYGTKMAE</sequence>
<protein>
    <submittedName>
        <fullName evidence="1">UBN2_3 domain-containing protein</fullName>
    </submittedName>
</protein>
<reference evidence="2" key="1">
    <citation type="submission" date="2016-04" db="EMBL/GenBank/DDBJ databases">
        <title>Cephalotus genome sequencing.</title>
        <authorList>
            <person name="Fukushima K."/>
            <person name="Hasebe M."/>
            <person name="Fang X."/>
        </authorList>
    </citation>
    <scope>NUCLEOTIDE SEQUENCE [LARGE SCALE GENOMIC DNA]</scope>
    <source>
        <strain evidence="2">cv. St1</strain>
    </source>
</reference>
<comment type="caution">
    <text evidence="1">The sequence shown here is derived from an EMBL/GenBank/DDBJ whole genome shotgun (WGS) entry which is preliminary data.</text>
</comment>
<dbReference type="Pfam" id="PF14223">
    <property type="entry name" value="Retrotran_gag_2"/>
    <property type="match status" value="1"/>
</dbReference>
<evidence type="ECO:0000313" key="2">
    <source>
        <dbReference type="Proteomes" id="UP000187406"/>
    </source>
</evidence>
<evidence type="ECO:0000313" key="1">
    <source>
        <dbReference type="EMBL" id="GAV80917.1"/>
    </source>
</evidence>
<accession>A0A1Q3CKZ8</accession>
<dbReference type="AlphaFoldDB" id="A0A1Q3CKZ8"/>
<name>A0A1Q3CKZ8_CEPFO</name>
<dbReference type="OrthoDB" id="1920930at2759"/>
<dbReference type="InParanoid" id="A0A1Q3CKZ8"/>
<dbReference type="EMBL" id="BDDD01002283">
    <property type="protein sequence ID" value="GAV80917.1"/>
    <property type="molecule type" value="Genomic_DNA"/>
</dbReference>
<keyword evidence="2" id="KW-1185">Reference proteome</keyword>
<proteinExistence type="predicted"/>
<gene>
    <name evidence="1" type="ORF">CFOL_v3_24376</name>
</gene>
<organism evidence="1 2">
    <name type="scientific">Cephalotus follicularis</name>
    <name type="common">Albany pitcher plant</name>
    <dbReference type="NCBI Taxonomy" id="3775"/>
    <lineage>
        <taxon>Eukaryota</taxon>
        <taxon>Viridiplantae</taxon>
        <taxon>Streptophyta</taxon>
        <taxon>Embryophyta</taxon>
        <taxon>Tracheophyta</taxon>
        <taxon>Spermatophyta</taxon>
        <taxon>Magnoliopsida</taxon>
        <taxon>eudicotyledons</taxon>
        <taxon>Gunneridae</taxon>
        <taxon>Pentapetalae</taxon>
        <taxon>rosids</taxon>
        <taxon>fabids</taxon>
        <taxon>Oxalidales</taxon>
        <taxon>Cephalotaceae</taxon>
        <taxon>Cephalotus</taxon>
    </lineage>
</organism>
<dbReference type="Proteomes" id="UP000187406">
    <property type="component" value="Unassembled WGS sequence"/>
</dbReference>